<gene>
    <name evidence="6" type="ORF">COMA1_10504</name>
</gene>
<dbReference type="GO" id="GO:0016020">
    <property type="term" value="C:membrane"/>
    <property type="evidence" value="ECO:0007669"/>
    <property type="project" value="UniProtKB-SubCell"/>
</dbReference>
<keyword evidence="4" id="KW-0472">Membrane</keyword>
<evidence type="ECO:0000256" key="3">
    <source>
        <dbReference type="ARBA" id="ARBA00022989"/>
    </source>
</evidence>
<keyword evidence="7" id="KW-1185">Reference proteome</keyword>
<accession>A0A0S4LAS3</accession>
<dbReference type="STRING" id="1742972.COMA1_10504"/>
<name>A0A0S4LAS3_9BACT</name>
<dbReference type="EMBL" id="CZQA01000001">
    <property type="protein sequence ID" value="CUS32210.1"/>
    <property type="molecule type" value="Genomic_DNA"/>
</dbReference>
<sequence length="80" mass="9339">MNWIVLTWCCRFLIGGVLLASALGKSLDLQGFVDVLVTYRLFPDWSLWGLAFGITGIEWSWQHGFLLDGNYRREPSWRWC</sequence>
<keyword evidence="2" id="KW-0812">Transmembrane</keyword>
<evidence type="ECO:0000313" key="6">
    <source>
        <dbReference type="EMBL" id="CUS32210.1"/>
    </source>
</evidence>
<proteinExistence type="predicted"/>
<reference evidence="6 7" key="1">
    <citation type="submission" date="2015-10" db="EMBL/GenBank/DDBJ databases">
        <authorList>
            <person name="Gilbert D.G."/>
        </authorList>
    </citation>
    <scope>NUCLEOTIDE SEQUENCE [LARGE SCALE GENOMIC DNA]</scope>
    <source>
        <strain evidence="6">COMA1</strain>
    </source>
</reference>
<evidence type="ECO:0000313" key="7">
    <source>
        <dbReference type="Proteomes" id="UP000199032"/>
    </source>
</evidence>
<evidence type="ECO:0000259" key="5">
    <source>
        <dbReference type="Pfam" id="PF07291"/>
    </source>
</evidence>
<protein>
    <recommendedName>
        <fullName evidence="5">Methylamine utilisation protein MauE domain-containing protein</fullName>
    </recommendedName>
</protein>
<evidence type="ECO:0000256" key="2">
    <source>
        <dbReference type="ARBA" id="ARBA00022692"/>
    </source>
</evidence>
<evidence type="ECO:0000256" key="1">
    <source>
        <dbReference type="ARBA" id="ARBA00004141"/>
    </source>
</evidence>
<keyword evidence="3" id="KW-1133">Transmembrane helix</keyword>
<dbReference type="Pfam" id="PF07291">
    <property type="entry name" value="MauE"/>
    <property type="match status" value="1"/>
</dbReference>
<dbReference type="GO" id="GO:0030416">
    <property type="term" value="P:methylamine metabolic process"/>
    <property type="evidence" value="ECO:0007669"/>
    <property type="project" value="InterPro"/>
</dbReference>
<dbReference type="RefSeq" id="WP_090743240.1">
    <property type="nucleotide sequence ID" value="NZ_CZQA01000001.1"/>
</dbReference>
<organism evidence="6 7">
    <name type="scientific">Candidatus Nitrospira nitrosa</name>
    <dbReference type="NCBI Taxonomy" id="1742972"/>
    <lineage>
        <taxon>Bacteria</taxon>
        <taxon>Pseudomonadati</taxon>
        <taxon>Nitrospirota</taxon>
        <taxon>Nitrospiria</taxon>
        <taxon>Nitrospirales</taxon>
        <taxon>Nitrospiraceae</taxon>
        <taxon>Nitrospira</taxon>
    </lineage>
</organism>
<evidence type="ECO:0000256" key="4">
    <source>
        <dbReference type="ARBA" id="ARBA00023136"/>
    </source>
</evidence>
<dbReference type="AlphaFoldDB" id="A0A0S4LAS3"/>
<comment type="subcellular location">
    <subcellularLocation>
        <location evidence="1">Membrane</location>
        <topology evidence="1">Multi-pass membrane protein</topology>
    </subcellularLocation>
</comment>
<dbReference type="Proteomes" id="UP000199032">
    <property type="component" value="Unassembled WGS sequence"/>
</dbReference>
<feature type="domain" description="Methylamine utilisation protein MauE" evidence="5">
    <location>
        <begin position="6"/>
        <end position="58"/>
    </location>
</feature>
<dbReference type="InterPro" id="IPR009908">
    <property type="entry name" value="Methylamine_util_MauE"/>
</dbReference>